<dbReference type="InterPro" id="IPR011749">
    <property type="entry name" value="CHP02243"/>
</dbReference>
<protein>
    <submittedName>
        <fullName evidence="1">Uncharacterized protein</fullName>
    </submittedName>
</protein>
<accession>A0A0C1QXT1</accession>
<dbReference type="RefSeq" id="WP_039645953.1">
    <property type="nucleotide sequence ID" value="NZ_JXBL01000001.1"/>
</dbReference>
<reference evidence="1 2" key="1">
    <citation type="submission" date="2015-01" db="EMBL/GenBank/DDBJ databases">
        <title>Genome sequence of the anaerobic bacterium Geobacter soli GSS01, a dissimilatory Fe(III) reducer from soil.</title>
        <authorList>
            <person name="Yang G."/>
            <person name="Zhou S."/>
        </authorList>
    </citation>
    <scope>NUCLEOTIDE SEQUENCE [LARGE SCALE GENOMIC DNA]</scope>
    <source>
        <strain evidence="1 2">GSS01</strain>
    </source>
</reference>
<evidence type="ECO:0000313" key="1">
    <source>
        <dbReference type="EMBL" id="KIE42936.1"/>
    </source>
</evidence>
<dbReference type="NCBIfam" id="TIGR02243">
    <property type="entry name" value="putative baseplate assembly protein"/>
    <property type="match status" value="1"/>
</dbReference>
<organism evidence="1 2">
    <name type="scientific">Geobacter soli</name>
    <dbReference type="NCBI Taxonomy" id="1510391"/>
    <lineage>
        <taxon>Bacteria</taxon>
        <taxon>Pseudomonadati</taxon>
        <taxon>Thermodesulfobacteriota</taxon>
        <taxon>Desulfuromonadia</taxon>
        <taxon>Geobacterales</taxon>
        <taxon>Geobacteraceae</taxon>
        <taxon>Geobacter</taxon>
    </lineage>
</organism>
<gene>
    <name evidence="1" type="ORF">SE37_09975</name>
</gene>
<dbReference type="Proteomes" id="UP000031433">
    <property type="component" value="Unassembled WGS sequence"/>
</dbReference>
<dbReference type="AlphaFoldDB" id="A0A0C1QXT1"/>
<proteinExistence type="predicted"/>
<keyword evidence="2" id="KW-1185">Reference proteome</keyword>
<sequence>MPIVPIPDLDDKRYADLVREAVASLAVRAPAWTDHNASDPGITLVELFAWLAEMQIYGLNCLTPDHYRTFLRLVGIRPVPAVPATVALTLSSTAGRELLVPRGTRLTAETGGEPLPFETTDDLFLLNNRIVAVISAWGGGFRNVTDANARDALFFPAFGEQPAPGGTLLIAFERMLPAGRAVRLAIDLYEADLPPVGAHRDEPAAAVPPVDLVWEYSTEAGYRRLDLLEDGTTGLTRSGQILFSVPADMTATTSPYLPATVPAPRFPMIRCRLPEEITAVPLPSEGLSACRRAAARQGAGFYEIPPRIDSIRLNTVTARQAVSVVDENLVSSSGADWGNGMPGQVVSLARRPAMEGSLRVRVLTGTDWEEWAERDNLDASGPMDPHFVLDPAGGTILFGDGRNGRVLPEGARVRADYLSGGGAAGNLRPLASWRFDDPLLADLAARNDASASGGRDAEPLAEAIARAPLELREVDRAITSDDFEYLALNTPGLRVARARALPLWEPEAPEDRPVPATVTVVVVPWSFTPRPYPGPRFLRAVCDHLDRHRLVTTRVRVIPPLYAQVTVRTRVSAGEGVHPEELRARVAERLLAFLHPLKGGEDGTGWPFGRGVYRSEIIAAIREVSGVECVLETTLSGDTCTRADGEGNLMIDRDALVYSERHEVDVTARSGRCTVTY</sequence>
<dbReference type="EMBL" id="JXBL01000001">
    <property type="protein sequence ID" value="KIE42936.1"/>
    <property type="molecule type" value="Genomic_DNA"/>
</dbReference>
<name>A0A0C1QXT1_9BACT</name>
<comment type="caution">
    <text evidence="1">The sequence shown here is derived from an EMBL/GenBank/DDBJ whole genome shotgun (WGS) entry which is preliminary data.</text>
</comment>
<evidence type="ECO:0000313" key="2">
    <source>
        <dbReference type="Proteomes" id="UP000031433"/>
    </source>
</evidence>